<protein>
    <submittedName>
        <fullName evidence="1">Uncharacterized protein</fullName>
    </submittedName>
</protein>
<evidence type="ECO:0000313" key="2">
    <source>
        <dbReference type="Proteomes" id="UP001595945"/>
    </source>
</evidence>
<sequence>MAITSTSEDDTLSIDLPSNREYERVEDADLDEALVEAIHRAEDAQNDFLAQLLRKELKSHYYETR</sequence>
<comment type="caution">
    <text evidence="1">The sequence shown here is derived from an EMBL/GenBank/DDBJ whole genome shotgun (WGS) entry which is preliminary data.</text>
</comment>
<keyword evidence="2" id="KW-1185">Reference proteome</keyword>
<dbReference type="GeneID" id="73047462"/>
<proteinExistence type="predicted"/>
<reference evidence="1 2" key="1">
    <citation type="journal article" date="2019" name="Int. J. Syst. Evol. Microbiol.">
        <title>The Global Catalogue of Microorganisms (GCM) 10K type strain sequencing project: providing services to taxonomists for standard genome sequencing and annotation.</title>
        <authorList>
            <consortium name="The Broad Institute Genomics Platform"/>
            <consortium name="The Broad Institute Genome Sequencing Center for Infectious Disease"/>
            <person name="Wu L."/>
            <person name="Ma J."/>
        </authorList>
    </citation>
    <scope>NUCLEOTIDE SEQUENCE [LARGE SCALE GENOMIC DNA]</scope>
    <source>
        <strain evidence="1 2">XZYJ18</strain>
    </source>
</reference>
<dbReference type="AlphaFoldDB" id="A0ABD5Q8H2"/>
<dbReference type="EMBL" id="JBHSHT010000004">
    <property type="protein sequence ID" value="MFC4826982.1"/>
    <property type="molecule type" value="Genomic_DNA"/>
</dbReference>
<accession>A0ABD5Q8H2</accession>
<organism evidence="1 2">
    <name type="scientific">Halorussus aquaticus</name>
    <dbReference type="NCBI Taxonomy" id="2953748"/>
    <lineage>
        <taxon>Archaea</taxon>
        <taxon>Methanobacteriati</taxon>
        <taxon>Methanobacteriota</taxon>
        <taxon>Stenosarchaea group</taxon>
        <taxon>Halobacteria</taxon>
        <taxon>Halobacteriales</taxon>
        <taxon>Haladaptataceae</taxon>
        <taxon>Halorussus</taxon>
    </lineage>
</organism>
<dbReference type="Proteomes" id="UP001595945">
    <property type="component" value="Unassembled WGS sequence"/>
</dbReference>
<name>A0ABD5Q8H2_9EURY</name>
<gene>
    <name evidence="1" type="ORF">ACFO9K_22280</name>
</gene>
<dbReference type="RefSeq" id="WP_254270687.1">
    <property type="nucleotide sequence ID" value="NZ_CP100402.1"/>
</dbReference>
<evidence type="ECO:0000313" key="1">
    <source>
        <dbReference type="EMBL" id="MFC4826982.1"/>
    </source>
</evidence>